<feature type="binding site" evidence="5">
    <location>
        <position position="180"/>
    </location>
    <ligand>
        <name>S-adenosyl-L-methionine</name>
        <dbReference type="ChEBI" id="CHEBI:59789"/>
    </ligand>
</feature>
<evidence type="ECO:0000256" key="3">
    <source>
        <dbReference type="ARBA" id="ARBA00022691"/>
    </source>
</evidence>
<dbReference type="GO" id="GO:0003676">
    <property type="term" value="F:nucleic acid binding"/>
    <property type="evidence" value="ECO:0007669"/>
    <property type="project" value="InterPro"/>
</dbReference>
<gene>
    <name evidence="5 7" type="primary">prmC</name>
    <name evidence="7" type="ORF">GHI93_03740</name>
</gene>
<dbReference type="InterPro" id="IPR002052">
    <property type="entry name" value="DNA_methylase_N6_adenine_CS"/>
</dbReference>
<dbReference type="CDD" id="cd02440">
    <property type="entry name" value="AdoMet_MTases"/>
    <property type="match status" value="1"/>
</dbReference>
<evidence type="ECO:0000313" key="8">
    <source>
        <dbReference type="Proteomes" id="UP000439550"/>
    </source>
</evidence>
<feature type="binding site" evidence="5">
    <location>
        <position position="138"/>
    </location>
    <ligand>
        <name>S-adenosyl-L-methionine</name>
        <dbReference type="ChEBI" id="CHEBI:59789"/>
    </ligand>
</feature>
<reference evidence="7 8" key="1">
    <citation type="submission" date="2019-10" db="EMBL/GenBank/DDBJ databases">
        <authorList>
            <person name="Dong K."/>
        </authorList>
    </citation>
    <scope>NUCLEOTIDE SEQUENCE [LARGE SCALE GENOMIC DNA]</scope>
    <source>
        <strain evidence="7 8">DSM 28960</strain>
    </source>
</reference>
<dbReference type="FunFam" id="3.40.50.150:FF:000053">
    <property type="entry name" value="Release factor glutamine methyltransferase"/>
    <property type="match status" value="1"/>
</dbReference>
<keyword evidence="1 5" id="KW-0489">Methyltransferase</keyword>
<dbReference type="GO" id="GO:0032259">
    <property type="term" value="P:methylation"/>
    <property type="evidence" value="ECO:0007669"/>
    <property type="project" value="UniProtKB-KW"/>
</dbReference>
<evidence type="ECO:0000256" key="2">
    <source>
        <dbReference type="ARBA" id="ARBA00022679"/>
    </source>
</evidence>
<evidence type="ECO:0000256" key="4">
    <source>
        <dbReference type="ARBA" id="ARBA00048391"/>
    </source>
</evidence>
<keyword evidence="3 5" id="KW-0949">S-adenosyl-L-methionine</keyword>
<evidence type="ECO:0000313" key="7">
    <source>
        <dbReference type="EMBL" id="MQW39064.1"/>
    </source>
</evidence>
<dbReference type="AlphaFoldDB" id="A0A7X1Z847"/>
<dbReference type="NCBIfam" id="TIGR00536">
    <property type="entry name" value="hemK_fam"/>
    <property type="match status" value="1"/>
</dbReference>
<dbReference type="NCBIfam" id="TIGR03534">
    <property type="entry name" value="RF_mod_PrmC"/>
    <property type="match status" value="1"/>
</dbReference>
<dbReference type="InterPro" id="IPR007848">
    <property type="entry name" value="Small_mtfrase_dom"/>
</dbReference>
<dbReference type="PANTHER" id="PTHR18895:SF74">
    <property type="entry name" value="MTRF1L RELEASE FACTOR GLUTAMINE METHYLTRANSFERASE"/>
    <property type="match status" value="1"/>
</dbReference>
<accession>A0A7X1Z847</accession>
<dbReference type="Gene3D" id="3.40.50.150">
    <property type="entry name" value="Vaccinia Virus protein VP39"/>
    <property type="match status" value="1"/>
</dbReference>
<sequence length="273" mass="30720">MLWMEAVKRAQAELIEPFELEFVMRGKRNLDKLAWLNLMRKSISDEELSVLTTVTQALKAQKPPQYLVGWAEFMALTLTVNENVLIPRQETEELVRMILEDTSKSCHNLRVVDIGTGSGAIALSLVNARPDWKVTAVDLSKAALEVACENAKRHRLDVRFLVSDVLSALTEEKFDLIVSNPPYIDPAKANEVDDSVRKYEPSMALFAADKGLEMYEKIAKQALSVLTENGKIYLEIGYQQGAAVKAIFEAAFPNKVVTVHQDYFQKDRMVSVK</sequence>
<dbReference type="GO" id="GO:0102559">
    <property type="term" value="F:peptide chain release factor N(5)-glutamine methyltransferase activity"/>
    <property type="evidence" value="ECO:0007669"/>
    <property type="project" value="UniProtKB-EC"/>
</dbReference>
<organism evidence="7 8">
    <name type="scientific">Lactococcus hircilactis</name>
    <dbReference type="NCBI Taxonomy" id="1494462"/>
    <lineage>
        <taxon>Bacteria</taxon>
        <taxon>Bacillati</taxon>
        <taxon>Bacillota</taxon>
        <taxon>Bacilli</taxon>
        <taxon>Lactobacillales</taxon>
        <taxon>Streptococcaceae</taxon>
        <taxon>Lactococcus</taxon>
    </lineage>
</organism>
<dbReference type="EMBL" id="WITJ01000004">
    <property type="protein sequence ID" value="MQW39064.1"/>
    <property type="molecule type" value="Genomic_DNA"/>
</dbReference>
<dbReference type="SUPFAM" id="SSF53335">
    <property type="entry name" value="S-adenosyl-L-methionine-dependent methyltransferases"/>
    <property type="match status" value="1"/>
</dbReference>
<comment type="caution">
    <text evidence="7">The sequence shown here is derived from an EMBL/GenBank/DDBJ whole genome shotgun (WGS) entry which is preliminary data.</text>
</comment>
<dbReference type="InterPro" id="IPR004556">
    <property type="entry name" value="HemK-like"/>
</dbReference>
<dbReference type="Proteomes" id="UP000439550">
    <property type="component" value="Unassembled WGS sequence"/>
</dbReference>
<dbReference type="PANTHER" id="PTHR18895">
    <property type="entry name" value="HEMK METHYLTRANSFERASE"/>
    <property type="match status" value="1"/>
</dbReference>
<evidence type="ECO:0000256" key="1">
    <source>
        <dbReference type="ARBA" id="ARBA00022603"/>
    </source>
</evidence>
<dbReference type="InterPro" id="IPR029063">
    <property type="entry name" value="SAM-dependent_MTases_sf"/>
</dbReference>
<comment type="similarity">
    <text evidence="5">Belongs to the protein N5-glutamine methyltransferase family. PrmC subfamily.</text>
</comment>
<evidence type="ECO:0000256" key="5">
    <source>
        <dbReference type="HAMAP-Rule" id="MF_02126"/>
    </source>
</evidence>
<dbReference type="EC" id="2.1.1.297" evidence="5"/>
<feature type="binding site" evidence="5">
    <location>
        <begin position="180"/>
        <end position="183"/>
    </location>
    <ligand>
        <name>substrate</name>
    </ligand>
</feature>
<dbReference type="InterPro" id="IPR019874">
    <property type="entry name" value="RF_methyltr_PrmC"/>
</dbReference>
<feature type="binding site" evidence="5">
    <location>
        <begin position="115"/>
        <end position="119"/>
    </location>
    <ligand>
        <name>S-adenosyl-L-methionine</name>
        <dbReference type="ChEBI" id="CHEBI:59789"/>
    </ligand>
</feature>
<comment type="catalytic activity">
    <reaction evidence="4 5">
        <text>L-glutaminyl-[peptide chain release factor] + S-adenosyl-L-methionine = N(5)-methyl-L-glutaminyl-[peptide chain release factor] + S-adenosyl-L-homocysteine + H(+)</text>
        <dbReference type="Rhea" id="RHEA:42896"/>
        <dbReference type="Rhea" id="RHEA-COMP:10271"/>
        <dbReference type="Rhea" id="RHEA-COMP:10272"/>
        <dbReference type="ChEBI" id="CHEBI:15378"/>
        <dbReference type="ChEBI" id="CHEBI:30011"/>
        <dbReference type="ChEBI" id="CHEBI:57856"/>
        <dbReference type="ChEBI" id="CHEBI:59789"/>
        <dbReference type="ChEBI" id="CHEBI:61891"/>
        <dbReference type="EC" id="2.1.1.297"/>
    </reaction>
</comment>
<comment type="caution">
    <text evidence="5">Lacks conserved residue(s) required for the propagation of feature annotation.</text>
</comment>
<comment type="function">
    <text evidence="5">Methylates the class 1 translation termination release factors RF1/PrfA and RF2/PrfB on the glutamine residue of the universally conserved GGQ motif.</text>
</comment>
<dbReference type="RefSeq" id="WP_153495726.1">
    <property type="nucleotide sequence ID" value="NZ_CAXYUY010000004.1"/>
</dbReference>
<keyword evidence="8" id="KW-1185">Reference proteome</keyword>
<feature type="domain" description="Methyltransferase small" evidence="6">
    <location>
        <begin position="98"/>
        <end position="188"/>
    </location>
</feature>
<dbReference type="OrthoDB" id="9800643at2"/>
<proteinExistence type="inferred from homology"/>
<evidence type="ECO:0000259" key="6">
    <source>
        <dbReference type="Pfam" id="PF05175"/>
    </source>
</evidence>
<dbReference type="PROSITE" id="PS00092">
    <property type="entry name" value="N6_MTASE"/>
    <property type="match status" value="1"/>
</dbReference>
<dbReference type="InterPro" id="IPR050320">
    <property type="entry name" value="N5-glutamine_MTase"/>
</dbReference>
<dbReference type="Pfam" id="PF05175">
    <property type="entry name" value="MTS"/>
    <property type="match status" value="1"/>
</dbReference>
<keyword evidence="2 5" id="KW-0808">Transferase</keyword>
<name>A0A7X1Z847_9LACT</name>
<protein>
    <recommendedName>
        <fullName evidence="5">Release factor glutamine methyltransferase</fullName>
        <shortName evidence="5">RF MTase</shortName>
        <ecNumber evidence="5">2.1.1.297</ecNumber>
    </recommendedName>
    <alternativeName>
        <fullName evidence="5">N5-glutamine methyltransferase PrmC</fullName>
    </alternativeName>
    <alternativeName>
        <fullName evidence="5">Protein-(glutamine-N5) MTase PrmC</fullName>
    </alternativeName>
    <alternativeName>
        <fullName evidence="5">Protein-glutamine N-methyltransferase PrmC</fullName>
    </alternativeName>
</protein>
<dbReference type="HAMAP" id="MF_02126">
    <property type="entry name" value="RF_methyltr_PrmC"/>
    <property type="match status" value="1"/>
</dbReference>